<dbReference type="GO" id="GO:0047372">
    <property type="term" value="F:monoacylglycerol lipase activity"/>
    <property type="evidence" value="ECO:0007669"/>
    <property type="project" value="TreeGrafter"/>
</dbReference>
<sequence>MPFATVNGHDIQYVESGALGYQVQEEKLPIVCIHGLGSSQNYYLPVVPYLEGHRVVALTTYGAAESKSKGEKLTLEGMAEDVISLMDHLGIPKAIVAGHSMGGPMALTVAARHPNRVVGVVAIGPVNPSSIKPEIFKSRIETVLKDGMEPLANTIPKAATGSDSTPLQRAFIRELVLGQDPKSYASHCDAIVNMKDPGFSSMTTPVLILAGEEDQSAPLAGCQYIHDHLGSKLKELKIYEKVGHWHCVEAGERVGKDIVAFASKASA</sequence>
<reference evidence="2" key="1">
    <citation type="submission" date="2022-06" db="EMBL/GenBank/DDBJ databases">
        <title>Complete genome sequences of two strains of the flax pathogen Septoria linicola.</title>
        <authorList>
            <person name="Lapalu N."/>
            <person name="Simon A."/>
            <person name="Demenou B."/>
            <person name="Paumier D."/>
            <person name="Guillot M.-P."/>
            <person name="Gout L."/>
            <person name="Valade R."/>
        </authorList>
    </citation>
    <scope>NUCLEOTIDE SEQUENCE</scope>
    <source>
        <strain evidence="2">SE15195</strain>
    </source>
</reference>
<name>A0A9Q9B213_9PEZI</name>
<evidence type="ECO:0000313" key="3">
    <source>
        <dbReference type="Proteomes" id="UP001056384"/>
    </source>
</evidence>
<dbReference type="Gene3D" id="3.40.50.1820">
    <property type="entry name" value="alpha/beta hydrolase"/>
    <property type="match status" value="1"/>
</dbReference>
<dbReference type="PANTHER" id="PTHR43798">
    <property type="entry name" value="MONOACYLGLYCEROL LIPASE"/>
    <property type="match status" value="1"/>
</dbReference>
<keyword evidence="2" id="KW-0378">Hydrolase</keyword>
<feature type="domain" description="AB hydrolase-1" evidence="1">
    <location>
        <begin position="29"/>
        <end position="130"/>
    </location>
</feature>
<dbReference type="OrthoDB" id="408373at2759"/>
<dbReference type="GO" id="GO:0016020">
    <property type="term" value="C:membrane"/>
    <property type="evidence" value="ECO:0007669"/>
    <property type="project" value="TreeGrafter"/>
</dbReference>
<dbReference type="InterPro" id="IPR000073">
    <property type="entry name" value="AB_hydrolase_1"/>
</dbReference>
<dbReference type="SUPFAM" id="SSF53474">
    <property type="entry name" value="alpha/beta-Hydrolases"/>
    <property type="match status" value="1"/>
</dbReference>
<dbReference type="AlphaFoldDB" id="A0A9Q9B213"/>
<dbReference type="EMBL" id="CP099429">
    <property type="protein sequence ID" value="USW59509.1"/>
    <property type="molecule type" value="Genomic_DNA"/>
</dbReference>
<dbReference type="PRINTS" id="PR00111">
    <property type="entry name" value="ABHYDROLASE"/>
</dbReference>
<organism evidence="2 3">
    <name type="scientific">Septoria linicola</name>
    <dbReference type="NCBI Taxonomy" id="215465"/>
    <lineage>
        <taxon>Eukaryota</taxon>
        <taxon>Fungi</taxon>
        <taxon>Dikarya</taxon>
        <taxon>Ascomycota</taxon>
        <taxon>Pezizomycotina</taxon>
        <taxon>Dothideomycetes</taxon>
        <taxon>Dothideomycetidae</taxon>
        <taxon>Mycosphaerellales</taxon>
        <taxon>Mycosphaerellaceae</taxon>
        <taxon>Septoria</taxon>
    </lineage>
</organism>
<dbReference type="GO" id="GO:0004177">
    <property type="term" value="F:aminopeptidase activity"/>
    <property type="evidence" value="ECO:0007669"/>
    <property type="project" value="UniProtKB-KW"/>
</dbReference>
<dbReference type="Proteomes" id="UP001056384">
    <property type="component" value="Chromosome 12"/>
</dbReference>
<keyword evidence="3" id="KW-1185">Reference proteome</keyword>
<protein>
    <submittedName>
        <fullName evidence="2">Alpha/beta hydrolase-1, serine aminopeptidase, S33</fullName>
    </submittedName>
</protein>
<dbReference type="PANTHER" id="PTHR43798:SF5">
    <property type="entry name" value="MONOACYLGLYCEROL LIPASE ABHD6"/>
    <property type="match status" value="1"/>
</dbReference>
<evidence type="ECO:0000313" key="2">
    <source>
        <dbReference type="EMBL" id="USW59509.1"/>
    </source>
</evidence>
<dbReference type="GO" id="GO:0046464">
    <property type="term" value="P:acylglycerol catabolic process"/>
    <property type="evidence" value="ECO:0007669"/>
    <property type="project" value="TreeGrafter"/>
</dbReference>
<keyword evidence="2" id="KW-0031">Aminopeptidase</keyword>
<dbReference type="InterPro" id="IPR029058">
    <property type="entry name" value="AB_hydrolase_fold"/>
</dbReference>
<accession>A0A9Q9B213</accession>
<keyword evidence="2" id="KW-0645">Protease</keyword>
<evidence type="ECO:0000259" key="1">
    <source>
        <dbReference type="Pfam" id="PF00561"/>
    </source>
</evidence>
<dbReference type="InterPro" id="IPR050266">
    <property type="entry name" value="AB_hydrolase_sf"/>
</dbReference>
<dbReference type="Pfam" id="PF00561">
    <property type="entry name" value="Abhydrolase_1"/>
    <property type="match status" value="1"/>
</dbReference>
<gene>
    <name evidence="2" type="ORF">Slin15195_G128280</name>
</gene>
<proteinExistence type="predicted"/>